<dbReference type="Proteomes" id="UP001501729">
    <property type="component" value="Unassembled WGS sequence"/>
</dbReference>
<dbReference type="AlphaFoldDB" id="A0AAV3UNX7"/>
<dbReference type="SUPFAM" id="SSF54631">
    <property type="entry name" value="CBS-domain pair"/>
    <property type="match status" value="1"/>
</dbReference>
<feature type="domain" description="CBS" evidence="3">
    <location>
        <begin position="20"/>
        <end position="76"/>
    </location>
</feature>
<dbReference type="SMART" id="SM00116">
    <property type="entry name" value="CBS"/>
    <property type="match status" value="2"/>
</dbReference>
<feature type="domain" description="CBS" evidence="3">
    <location>
        <begin position="93"/>
        <end position="150"/>
    </location>
</feature>
<dbReference type="InterPro" id="IPR051257">
    <property type="entry name" value="Diverse_CBS-Domain"/>
</dbReference>
<dbReference type="Pfam" id="PF00571">
    <property type="entry name" value="CBS"/>
    <property type="match status" value="2"/>
</dbReference>
<organism evidence="4 5">
    <name type="scientific">Haladaptatus pallidirubidus</name>
    <dbReference type="NCBI Taxonomy" id="1008152"/>
    <lineage>
        <taxon>Archaea</taxon>
        <taxon>Methanobacteriati</taxon>
        <taxon>Methanobacteriota</taxon>
        <taxon>Stenosarchaea group</taxon>
        <taxon>Halobacteria</taxon>
        <taxon>Halobacteriales</taxon>
        <taxon>Haladaptataceae</taxon>
        <taxon>Haladaptatus</taxon>
    </lineage>
</organism>
<proteinExistence type="predicted"/>
<evidence type="ECO:0000256" key="2">
    <source>
        <dbReference type="PROSITE-ProRule" id="PRU00703"/>
    </source>
</evidence>
<evidence type="ECO:0000256" key="1">
    <source>
        <dbReference type="ARBA" id="ARBA00023122"/>
    </source>
</evidence>
<comment type="caution">
    <text evidence="4">The sequence shown here is derived from an EMBL/GenBank/DDBJ whole genome shotgun (WGS) entry which is preliminary data.</text>
</comment>
<gene>
    <name evidence="4" type="ORF">GCM10025751_46780</name>
</gene>
<dbReference type="Gene3D" id="3.10.580.10">
    <property type="entry name" value="CBS-domain"/>
    <property type="match status" value="1"/>
</dbReference>
<protein>
    <recommendedName>
        <fullName evidence="3">CBS domain-containing protein</fullName>
    </recommendedName>
</protein>
<dbReference type="PROSITE" id="PS51371">
    <property type="entry name" value="CBS"/>
    <property type="match status" value="2"/>
</dbReference>
<keyword evidence="1 2" id="KW-0129">CBS domain</keyword>
<evidence type="ECO:0000259" key="3">
    <source>
        <dbReference type="PROSITE" id="PS51371"/>
    </source>
</evidence>
<accession>A0AAV3UNX7</accession>
<dbReference type="PANTHER" id="PTHR43080">
    <property type="entry name" value="CBS DOMAIN-CONTAINING PROTEIN CBSX3, MITOCHONDRIAL"/>
    <property type="match status" value="1"/>
</dbReference>
<dbReference type="InterPro" id="IPR046342">
    <property type="entry name" value="CBS_dom_sf"/>
</dbReference>
<sequence length="167" mass="17835">MAGAMATERTDLGMTARRLARTDVVSVTPDTPITKTAQIMRDRTVGSVLVIEGDELIGVVTDRDIAVEVVADGSASLTHEVTDLEMLTAQDVMTADPQSVDADAKIQRVLRAMNDAHARRIPVVDDDHVVGIIAFDDLVLHLAGECTHVSAQLDSLAEVIHAESPSN</sequence>
<dbReference type="InterPro" id="IPR000644">
    <property type="entry name" value="CBS_dom"/>
</dbReference>
<reference evidence="4 5" key="1">
    <citation type="journal article" date="2019" name="Int. J. Syst. Evol. Microbiol.">
        <title>The Global Catalogue of Microorganisms (GCM) 10K type strain sequencing project: providing services to taxonomists for standard genome sequencing and annotation.</title>
        <authorList>
            <consortium name="The Broad Institute Genomics Platform"/>
            <consortium name="The Broad Institute Genome Sequencing Center for Infectious Disease"/>
            <person name="Wu L."/>
            <person name="Ma J."/>
        </authorList>
    </citation>
    <scope>NUCLEOTIDE SEQUENCE [LARGE SCALE GENOMIC DNA]</scope>
    <source>
        <strain evidence="4 5">JCM 17504</strain>
    </source>
</reference>
<dbReference type="PANTHER" id="PTHR43080:SF2">
    <property type="entry name" value="CBS DOMAIN-CONTAINING PROTEIN"/>
    <property type="match status" value="1"/>
</dbReference>
<dbReference type="EMBL" id="BAABKX010000019">
    <property type="protein sequence ID" value="GAA5061007.1"/>
    <property type="molecule type" value="Genomic_DNA"/>
</dbReference>
<evidence type="ECO:0000313" key="5">
    <source>
        <dbReference type="Proteomes" id="UP001501729"/>
    </source>
</evidence>
<evidence type="ECO:0000313" key="4">
    <source>
        <dbReference type="EMBL" id="GAA5061007.1"/>
    </source>
</evidence>
<keyword evidence="5" id="KW-1185">Reference proteome</keyword>
<name>A0AAV3UNX7_9EURY</name>